<proteinExistence type="predicted"/>
<evidence type="ECO:0000313" key="2">
    <source>
        <dbReference type="Proteomes" id="UP001055712"/>
    </source>
</evidence>
<protein>
    <submittedName>
        <fullName evidence="1">Uncharacterized protein</fullName>
    </submittedName>
</protein>
<accession>A0A9D4TUF2</accession>
<gene>
    <name evidence="1" type="ORF">D9Q98_003643</name>
</gene>
<dbReference type="AlphaFoldDB" id="A0A9D4TUF2"/>
<dbReference type="Gene3D" id="1.25.70.10">
    <property type="entry name" value="Transcription termination factor 3, mitochondrial"/>
    <property type="match status" value="1"/>
</dbReference>
<dbReference type="EMBL" id="SIDB01000004">
    <property type="protein sequence ID" value="KAI3433840.1"/>
    <property type="molecule type" value="Genomic_DNA"/>
</dbReference>
<dbReference type="InterPro" id="IPR038538">
    <property type="entry name" value="MTERF_sf"/>
</dbReference>
<reference evidence="1" key="2">
    <citation type="submission" date="2020-11" db="EMBL/GenBank/DDBJ databases">
        <authorList>
            <person name="Cecchin M."/>
            <person name="Marcolungo L."/>
            <person name="Rossato M."/>
            <person name="Girolomoni L."/>
            <person name="Cosentino E."/>
            <person name="Cuine S."/>
            <person name="Li-Beisson Y."/>
            <person name="Delledonne M."/>
            <person name="Ballottari M."/>
        </authorList>
    </citation>
    <scope>NUCLEOTIDE SEQUENCE</scope>
    <source>
        <strain evidence="1">211/11P</strain>
        <tissue evidence="1">Whole cell</tissue>
    </source>
</reference>
<evidence type="ECO:0000313" key="1">
    <source>
        <dbReference type="EMBL" id="KAI3433840.1"/>
    </source>
</evidence>
<name>A0A9D4TUF2_CHLVU</name>
<comment type="caution">
    <text evidence="1">The sequence shown here is derived from an EMBL/GenBank/DDBJ whole genome shotgun (WGS) entry which is preliminary data.</text>
</comment>
<organism evidence="1 2">
    <name type="scientific">Chlorella vulgaris</name>
    <name type="common">Green alga</name>
    <dbReference type="NCBI Taxonomy" id="3077"/>
    <lineage>
        <taxon>Eukaryota</taxon>
        <taxon>Viridiplantae</taxon>
        <taxon>Chlorophyta</taxon>
        <taxon>core chlorophytes</taxon>
        <taxon>Trebouxiophyceae</taxon>
        <taxon>Chlorellales</taxon>
        <taxon>Chlorellaceae</taxon>
        <taxon>Chlorella clade</taxon>
        <taxon>Chlorella</taxon>
    </lineage>
</organism>
<dbReference type="OrthoDB" id="508104at2759"/>
<reference evidence="1" key="1">
    <citation type="journal article" date="2019" name="Plant J.">
        <title>Chlorella vulgaris genome assembly and annotation reveals the molecular basis for metabolic acclimation to high light conditions.</title>
        <authorList>
            <person name="Cecchin M."/>
            <person name="Marcolungo L."/>
            <person name="Rossato M."/>
            <person name="Girolomoni L."/>
            <person name="Cosentino E."/>
            <person name="Cuine S."/>
            <person name="Li-Beisson Y."/>
            <person name="Delledonne M."/>
            <person name="Ballottari M."/>
        </authorList>
    </citation>
    <scope>NUCLEOTIDE SEQUENCE</scope>
    <source>
        <strain evidence="1">211/11P</strain>
    </source>
</reference>
<dbReference type="Proteomes" id="UP001055712">
    <property type="component" value="Unassembled WGS sequence"/>
</dbReference>
<sequence>MAAFAAPVAARAFVSCVTHSCRSQRPSGQHTRLAVRAAAAPVATDLQAELSSPAAVRKALLARGWDLAWIDGVTGEMQKKRLKATVPQIEAAVSYLESLGIPLKAVENMASTNKMILGQSVEAMQAVVDYAQRAGVSGEGLVVLLEAHPNLLTYTVSADGKQLEKGLARASIDVIEKQGKRVAGVSYYREGTSFQAAPVSPYKPSPL</sequence>
<keyword evidence="2" id="KW-1185">Reference proteome</keyword>